<keyword evidence="1" id="KW-0812">Transmembrane</keyword>
<proteinExistence type="predicted"/>
<organism evidence="2 3">
    <name type="scientific">Bacillus xiapuensis</name>
    <dbReference type="NCBI Taxonomy" id="2014075"/>
    <lineage>
        <taxon>Bacteria</taxon>
        <taxon>Bacillati</taxon>
        <taxon>Bacillota</taxon>
        <taxon>Bacilli</taxon>
        <taxon>Bacillales</taxon>
        <taxon>Bacillaceae</taxon>
        <taxon>Bacillus</taxon>
    </lineage>
</organism>
<keyword evidence="1" id="KW-1133">Transmembrane helix</keyword>
<evidence type="ECO:0000313" key="3">
    <source>
        <dbReference type="Proteomes" id="UP001330749"/>
    </source>
</evidence>
<reference evidence="2 3" key="1">
    <citation type="submission" date="2023-03" db="EMBL/GenBank/DDBJ databases">
        <title>Bacillus Genome Sequencing.</title>
        <authorList>
            <person name="Dunlap C."/>
        </authorList>
    </citation>
    <scope>NUCLEOTIDE SEQUENCE [LARGE SCALE GENOMIC DNA]</scope>
    <source>
        <strain evidence="2 3">B-14544</strain>
    </source>
</reference>
<dbReference type="Proteomes" id="UP001330749">
    <property type="component" value="Unassembled WGS sequence"/>
</dbReference>
<keyword evidence="3" id="KW-1185">Reference proteome</keyword>
<feature type="transmembrane region" description="Helical" evidence="1">
    <location>
        <begin position="98"/>
        <end position="122"/>
    </location>
</feature>
<feature type="transmembrane region" description="Helical" evidence="1">
    <location>
        <begin position="218"/>
        <end position="237"/>
    </location>
</feature>
<protein>
    <submittedName>
        <fullName evidence="2">Beta-carotene 15,15'-monooxygenase</fullName>
    </submittedName>
</protein>
<feature type="transmembrane region" description="Helical" evidence="1">
    <location>
        <begin position="192"/>
        <end position="211"/>
    </location>
</feature>
<gene>
    <name evidence="2" type="ORF">P4447_01815</name>
</gene>
<keyword evidence="1" id="KW-0472">Membrane</keyword>
<dbReference type="EMBL" id="JARMQG010000013">
    <property type="protein sequence ID" value="MED3561285.1"/>
    <property type="molecule type" value="Genomic_DNA"/>
</dbReference>
<sequence length="349" mass="40105">MVLKRTLNRNFLLILLLFVLAANFSLYHTEFGNLALPENTNIIVVASIIDLAFIAPVLFLVWKRKLNWKNMILGVAGGLVLVRFLIPIKYLAPFEAVTWAGFAVEGGLLLLEILVLGSLFIYMPRIVRTVKESNLPVIFSFSNAVEQQVKSYPIIRAICSEMLMFYYAFASWRKKPHVGPNVFTLHQKSSLIAFQIMLIHATVLEMAGIHWMFHDKSAVLSIIMLVLNFYTVIFFIGDIQAVRHNPLQVTEESIYISLGLIKRMEIKWFDIEEVIDEPEHLNEKRSKDTIEFMARDFEPVQPDVILKLKRPVEATLIMGMKKEYSKVAIRVDDPNKFKEVLKGKMKSRC</sequence>
<feature type="transmembrane region" description="Helical" evidence="1">
    <location>
        <begin position="42"/>
        <end position="62"/>
    </location>
</feature>
<name>A0ABU6N4X7_9BACI</name>
<comment type="caution">
    <text evidence="2">The sequence shown here is derived from an EMBL/GenBank/DDBJ whole genome shotgun (WGS) entry which is preliminary data.</text>
</comment>
<evidence type="ECO:0000256" key="1">
    <source>
        <dbReference type="SAM" id="Phobius"/>
    </source>
</evidence>
<evidence type="ECO:0000313" key="2">
    <source>
        <dbReference type="EMBL" id="MED3561285.1"/>
    </source>
</evidence>
<accession>A0ABU6N4X7</accession>
<feature type="transmembrane region" description="Helical" evidence="1">
    <location>
        <begin position="71"/>
        <end position="92"/>
    </location>
</feature>